<dbReference type="RefSeq" id="WP_127764524.1">
    <property type="nucleotide sequence ID" value="NZ_SADE01000001.1"/>
</dbReference>
<accession>A0A3S2VQA6</accession>
<protein>
    <submittedName>
        <fullName evidence="1">Class I SAM-dependent methyltransferase</fullName>
    </submittedName>
</protein>
<evidence type="ECO:0000313" key="1">
    <source>
        <dbReference type="EMBL" id="RVU39152.1"/>
    </source>
</evidence>
<evidence type="ECO:0000313" key="2">
    <source>
        <dbReference type="Proteomes" id="UP000287447"/>
    </source>
</evidence>
<keyword evidence="1" id="KW-0489">Methyltransferase</keyword>
<keyword evidence="2" id="KW-1185">Reference proteome</keyword>
<name>A0A3S2VQA6_9PROT</name>
<organism evidence="1 2">
    <name type="scientific">Hwanghaeella grinnelliae</name>
    <dbReference type="NCBI Taxonomy" id="2500179"/>
    <lineage>
        <taxon>Bacteria</taxon>
        <taxon>Pseudomonadati</taxon>
        <taxon>Pseudomonadota</taxon>
        <taxon>Alphaproteobacteria</taxon>
        <taxon>Rhodospirillales</taxon>
        <taxon>Rhodospirillaceae</taxon>
        <taxon>Hwanghaeella</taxon>
    </lineage>
</organism>
<dbReference type="SUPFAM" id="SSF53335">
    <property type="entry name" value="S-adenosyl-L-methionine-dependent methyltransferases"/>
    <property type="match status" value="1"/>
</dbReference>
<gene>
    <name evidence="1" type="ORF">EOI86_07845</name>
</gene>
<comment type="caution">
    <text evidence="1">The sequence shown here is derived from an EMBL/GenBank/DDBJ whole genome shotgun (WGS) entry which is preliminary data.</text>
</comment>
<dbReference type="EMBL" id="SADE01000001">
    <property type="protein sequence ID" value="RVU39152.1"/>
    <property type="molecule type" value="Genomic_DNA"/>
</dbReference>
<dbReference type="GO" id="GO:0008168">
    <property type="term" value="F:methyltransferase activity"/>
    <property type="evidence" value="ECO:0007669"/>
    <property type="project" value="UniProtKB-KW"/>
</dbReference>
<dbReference type="InterPro" id="IPR029063">
    <property type="entry name" value="SAM-dependent_MTases_sf"/>
</dbReference>
<dbReference type="GO" id="GO:0032259">
    <property type="term" value="P:methylation"/>
    <property type="evidence" value="ECO:0007669"/>
    <property type="project" value="UniProtKB-KW"/>
</dbReference>
<dbReference type="OrthoDB" id="7273451at2"/>
<proteinExistence type="predicted"/>
<dbReference type="Gene3D" id="3.40.50.150">
    <property type="entry name" value="Vaccinia Virus protein VP39"/>
    <property type="match status" value="1"/>
</dbReference>
<dbReference type="Proteomes" id="UP000287447">
    <property type="component" value="Unassembled WGS sequence"/>
</dbReference>
<sequence>MTGPLESFDADWLTLREPADAAARSPVLAGILSAWLLDTLSGRRIASVVDFGAGTGSAMRWLAPRLPVPQSWRLVDGDAGLLERAKDTVPLPVAGIETTLADLRDADMVGLIGGADVLSASALLDLVSAAWIDRLVAACAETGTAAWLTLSVDGADAWFPALRGDWAAGRAFARDQARDKGFGPSLGPAAVSYAALRFRDAGFKVGKAKSDWRLGPGAAALQQELLRGHALAAMGADPARGRIHEAWAHRRLYEIAAGRGGVRIGHTDLLALPA</sequence>
<reference evidence="2" key="1">
    <citation type="submission" date="2019-01" db="EMBL/GenBank/DDBJ databases">
        <title>Gri0909 isolated from a small marine red alga.</title>
        <authorList>
            <person name="Kim J."/>
            <person name="Jeong S.E."/>
            <person name="Jeon C.O."/>
        </authorList>
    </citation>
    <scope>NUCLEOTIDE SEQUENCE [LARGE SCALE GENOMIC DNA]</scope>
    <source>
        <strain evidence="2">Gri0909</strain>
    </source>
</reference>
<dbReference type="AlphaFoldDB" id="A0A3S2VQA6"/>
<keyword evidence="1" id="KW-0808">Transferase</keyword>